<dbReference type="GO" id="GO:0035435">
    <property type="term" value="P:phosphate ion transmembrane transport"/>
    <property type="evidence" value="ECO:0007669"/>
    <property type="project" value="TreeGrafter"/>
</dbReference>
<evidence type="ECO:0000256" key="1">
    <source>
        <dbReference type="ARBA" id="ARBA00004141"/>
    </source>
</evidence>
<feature type="transmembrane region" description="Helical" evidence="6">
    <location>
        <begin position="107"/>
        <end position="126"/>
    </location>
</feature>
<keyword evidence="2" id="KW-0813">Transport</keyword>
<dbReference type="OrthoDB" id="9779554at2"/>
<keyword evidence="3 6" id="KW-0812">Transmembrane</keyword>
<dbReference type="GO" id="GO:0005315">
    <property type="term" value="F:phosphate transmembrane transporter activity"/>
    <property type="evidence" value="ECO:0007669"/>
    <property type="project" value="InterPro"/>
</dbReference>
<dbReference type="AlphaFoldDB" id="A0A1G9Y7Q9"/>
<evidence type="ECO:0000256" key="5">
    <source>
        <dbReference type="ARBA" id="ARBA00023136"/>
    </source>
</evidence>
<evidence type="ECO:0000256" key="4">
    <source>
        <dbReference type="ARBA" id="ARBA00022989"/>
    </source>
</evidence>
<evidence type="ECO:0000313" key="8">
    <source>
        <dbReference type="Proteomes" id="UP000199309"/>
    </source>
</evidence>
<keyword evidence="4 6" id="KW-1133">Transmembrane helix</keyword>
<proteinExistence type="predicted"/>
<reference evidence="7 8" key="1">
    <citation type="submission" date="2016-10" db="EMBL/GenBank/DDBJ databases">
        <authorList>
            <person name="de Groot N.N."/>
        </authorList>
    </citation>
    <scope>NUCLEOTIDE SEQUENCE [LARGE SCALE GENOMIC DNA]</scope>
    <source>
        <strain evidence="7 8">DSM 16981</strain>
    </source>
</reference>
<feature type="transmembrane region" description="Helical" evidence="6">
    <location>
        <begin position="258"/>
        <end position="290"/>
    </location>
</feature>
<dbReference type="GO" id="GO:0016020">
    <property type="term" value="C:membrane"/>
    <property type="evidence" value="ECO:0007669"/>
    <property type="project" value="UniProtKB-SubCell"/>
</dbReference>
<dbReference type="STRING" id="349095.SAMN05660299_02012"/>
<evidence type="ECO:0000256" key="3">
    <source>
        <dbReference type="ARBA" id="ARBA00022692"/>
    </source>
</evidence>
<dbReference type="EMBL" id="FNHQ01000021">
    <property type="protein sequence ID" value="SDN05060.1"/>
    <property type="molecule type" value="Genomic_DNA"/>
</dbReference>
<feature type="transmembrane region" description="Helical" evidence="6">
    <location>
        <begin position="132"/>
        <end position="159"/>
    </location>
</feature>
<evidence type="ECO:0000256" key="6">
    <source>
        <dbReference type="SAM" id="Phobius"/>
    </source>
</evidence>
<dbReference type="Proteomes" id="UP000199309">
    <property type="component" value="Unassembled WGS sequence"/>
</dbReference>
<dbReference type="PANTHER" id="PTHR11101">
    <property type="entry name" value="PHOSPHATE TRANSPORTER"/>
    <property type="match status" value="1"/>
</dbReference>
<feature type="transmembrane region" description="Helical" evidence="6">
    <location>
        <begin position="6"/>
        <end position="23"/>
    </location>
</feature>
<gene>
    <name evidence="7" type="ORF">SAMN05660299_02012</name>
</gene>
<accession>A0A1G9Y7Q9</accession>
<protein>
    <submittedName>
        <fullName evidence="7">Inorganic phosphate transporter, PiT family</fullName>
    </submittedName>
</protein>
<keyword evidence="8" id="KW-1185">Reference proteome</keyword>
<evidence type="ECO:0000256" key="2">
    <source>
        <dbReference type="ARBA" id="ARBA00022448"/>
    </source>
</evidence>
<keyword evidence="5 6" id="KW-0472">Membrane</keyword>
<feature type="transmembrane region" description="Helical" evidence="6">
    <location>
        <begin position="43"/>
        <end position="64"/>
    </location>
</feature>
<sequence>MLDTYLMITVIFLTLCFDFINGFHDTANAIATCVATRAIRPELAVAGTCLLNFIGALVFTGVAQTIGNNIVISAAVINEVIIIAGLLGAIFWDLAMWYLNTPSSSSYALIGSLIGAVFISVGLPVLNISGIILIIVSLIVSPFIAMVISYISMNYIIYLCRNYKPSKVNKLANRLQIISAAFMAFAHGSNDAQKSMGIITLALVSNNIIKTLEVPIIIKIVCAAVLALGTGIGGWKIMHMVGNKIFKMHPIHGFSADLNSAVVILGATLLSLPVSTTHVVSGTIIGIGMAERIKAIHWNVAKNILTDTLITLPCTCMLGAVFYVVIRYIFTTILPFYLLVKG</sequence>
<comment type="subcellular location">
    <subcellularLocation>
        <location evidence="1">Membrane</location>
        <topology evidence="1">Multi-pass membrane protein</topology>
    </subcellularLocation>
</comment>
<dbReference type="RefSeq" id="WP_091651363.1">
    <property type="nucleotide sequence ID" value="NZ_FNHQ01000021.1"/>
</dbReference>
<evidence type="ECO:0000313" key="7">
    <source>
        <dbReference type="EMBL" id="SDN05060.1"/>
    </source>
</evidence>
<feature type="transmembrane region" description="Helical" evidence="6">
    <location>
        <begin position="310"/>
        <end position="340"/>
    </location>
</feature>
<organism evidence="7 8">
    <name type="scientific">Megasphaera paucivorans</name>
    <dbReference type="NCBI Taxonomy" id="349095"/>
    <lineage>
        <taxon>Bacteria</taxon>
        <taxon>Bacillati</taxon>
        <taxon>Bacillota</taxon>
        <taxon>Negativicutes</taxon>
        <taxon>Veillonellales</taxon>
        <taxon>Veillonellaceae</taxon>
        <taxon>Megasphaera</taxon>
    </lineage>
</organism>
<feature type="transmembrane region" description="Helical" evidence="6">
    <location>
        <begin position="216"/>
        <end position="237"/>
    </location>
</feature>
<dbReference type="InterPro" id="IPR001204">
    <property type="entry name" value="Phos_transporter"/>
</dbReference>
<dbReference type="Pfam" id="PF01384">
    <property type="entry name" value="PHO4"/>
    <property type="match status" value="1"/>
</dbReference>
<name>A0A1G9Y7Q9_9FIRM</name>
<feature type="transmembrane region" description="Helical" evidence="6">
    <location>
        <begin position="70"/>
        <end position="95"/>
    </location>
</feature>
<dbReference type="PANTHER" id="PTHR11101:SF80">
    <property type="entry name" value="PHOSPHATE TRANSPORTER"/>
    <property type="match status" value="1"/>
</dbReference>